<evidence type="ECO:0000259" key="1">
    <source>
        <dbReference type="Pfam" id="PF24390"/>
    </source>
</evidence>
<feature type="domain" description="PRTase-CE" evidence="1">
    <location>
        <begin position="19"/>
        <end position="298"/>
    </location>
</feature>
<evidence type="ECO:0000259" key="2">
    <source>
        <dbReference type="Pfam" id="PF24409"/>
    </source>
</evidence>
<evidence type="ECO:0000313" key="3">
    <source>
        <dbReference type="EMBL" id="VWB83765.1"/>
    </source>
</evidence>
<dbReference type="AlphaFoldDB" id="A0A6P2MTK3"/>
<gene>
    <name evidence="3" type="ORF">BLA6863_03978</name>
</gene>
<protein>
    <submittedName>
        <fullName evidence="3">Uncharacterized protein</fullName>
    </submittedName>
</protein>
<organism evidence="3 4">
    <name type="scientific">Burkholderia lata (strain ATCC 17760 / DSM 23089 / LMG 22485 / NCIMB 9086 / R18194 / 383)</name>
    <dbReference type="NCBI Taxonomy" id="482957"/>
    <lineage>
        <taxon>Bacteria</taxon>
        <taxon>Pseudomonadati</taxon>
        <taxon>Pseudomonadota</taxon>
        <taxon>Betaproteobacteria</taxon>
        <taxon>Burkholderiales</taxon>
        <taxon>Burkholderiaceae</taxon>
        <taxon>Burkholderia</taxon>
        <taxon>Burkholderia cepacia complex</taxon>
    </lineage>
</organism>
<dbReference type="Proteomes" id="UP000494170">
    <property type="component" value="Unassembled WGS sequence"/>
</dbReference>
<proteinExistence type="predicted"/>
<dbReference type="InterPro" id="IPR057055">
    <property type="entry name" value="wHTH-PRTase_assoc"/>
</dbReference>
<evidence type="ECO:0000313" key="4">
    <source>
        <dbReference type="Proteomes" id="UP000494170"/>
    </source>
</evidence>
<dbReference type="RefSeq" id="WP_174942135.1">
    <property type="nucleotide sequence ID" value="NZ_CABVPY010000024.1"/>
</dbReference>
<dbReference type="Pfam" id="PF24390">
    <property type="entry name" value="PRTase-CE"/>
    <property type="match status" value="1"/>
</dbReference>
<reference evidence="3 4" key="1">
    <citation type="submission" date="2019-09" db="EMBL/GenBank/DDBJ databases">
        <authorList>
            <person name="Depoorter E."/>
        </authorList>
    </citation>
    <scope>NUCLEOTIDE SEQUENCE [LARGE SCALE GENOMIC DNA]</scope>
    <source>
        <strain evidence="3">LMG 6863</strain>
    </source>
</reference>
<name>A0A6P2MTK3_BURL3</name>
<dbReference type="InterPro" id="IPR056920">
    <property type="entry name" value="PRTase-CE"/>
</dbReference>
<accession>A0A6P2MTK3</accession>
<feature type="domain" description="PRTase associated wHTH" evidence="2">
    <location>
        <begin position="348"/>
        <end position="431"/>
    </location>
</feature>
<sequence>MKASNTNAQLFSETHEAIEWLKQFSDEDRSVAAGWLDELTVISADTLRAKLLELIKREAAQTPDMPIALYVERELAMRSQKPQYAFHQRTMKSPRSGRPVVRAHHTVPKIRLLQPRRTLGPEAGSEAIIANLATNLVRSDPHKYFMNPGPDKIREHGIATIFVLTDFVGSGDRIYKFLDAFWQHPTVKSWTSLKWIRFVVLAYSATSQGASRVKQHPSSPVIKWVAACPTIRTHYAEHEASIIEALCQRYDPIDKDPVESLGYRGQGVMLVFAHTCPNNAPRFLYKKSRKGKKWQPLFAARSNTLTAFSPASSAVRQHRRLAKLGAKSVGNRWALAGDQSHDVARGRLLVLASLKHGNRYREEISASTGLDLSVVEVALADLKSFGWVGKSNALTTEGHRNLLAVGPFELRKPDTNSLIRSSTMYYPKSLRPPVKR</sequence>
<dbReference type="Pfam" id="PF24409">
    <property type="entry name" value="wHTH-PRTase_assc"/>
    <property type="match status" value="1"/>
</dbReference>
<dbReference type="EMBL" id="CABVPY010000024">
    <property type="protein sequence ID" value="VWB83765.1"/>
    <property type="molecule type" value="Genomic_DNA"/>
</dbReference>